<evidence type="ECO:0000313" key="4">
    <source>
        <dbReference type="Proteomes" id="UP000276133"/>
    </source>
</evidence>
<evidence type="ECO:0000259" key="2">
    <source>
        <dbReference type="PROSITE" id="PS50940"/>
    </source>
</evidence>
<dbReference type="GO" id="GO:0005576">
    <property type="term" value="C:extracellular region"/>
    <property type="evidence" value="ECO:0007669"/>
    <property type="project" value="InterPro"/>
</dbReference>
<dbReference type="InterPro" id="IPR002557">
    <property type="entry name" value="Chitin-bd_dom"/>
</dbReference>
<reference evidence="3 4" key="1">
    <citation type="journal article" date="2018" name="Sci. Rep.">
        <title>Genomic signatures of local adaptation to the degree of environmental predictability in rotifers.</title>
        <authorList>
            <person name="Franch-Gras L."/>
            <person name="Hahn C."/>
            <person name="Garcia-Roger E.M."/>
            <person name="Carmona M.J."/>
            <person name="Serra M."/>
            <person name="Gomez A."/>
        </authorList>
    </citation>
    <scope>NUCLEOTIDE SEQUENCE [LARGE SCALE GENOMIC DNA]</scope>
    <source>
        <strain evidence="3">HYR1</strain>
    </source>
</reference>
<dbReference type="AlphaFoldDB" id="A0A3M7Q7X7"/>
<dbReference type="GO" id="GO:0008061">
    <property type="term" value="F:chitin binding"/>
    <property type="evidence" value="ECO:0007669"/>
    <property type="project" value="InterPro"/>
</dbReference>
<keyword evidence="4" id="KW-1185">Reference proteome</keyword>
<keyword evidence="1" id="KW-0732">Signal</keyword>
<organism evidence="3 4">
    <name type="scientific">Brachionus plicatilis</name>
    <name type="common">Marine rotifer</name>
    <name type="synonym">Brachionus muelleri</name>
    <dbReference type="NCBI Taxonomy" id="10195"/>
    <lineage>
        <taxon>Eukaryota</taxon>
        <taxon>Metazoa</taxon>
        <taxon>Spiralia</taxon>
        <taxon>Gnathifera</taxon>
        <taxon>Rotifera</taxon>
        <taxon>Eurotatoria</taxon>
        <taxon>Monogononta</taxon>
        <taxon>Pseudotrocha</taxon>
        <taxon>Ploima</taxon>
        <taxon>Brachionidae</taxon>
        <taxon>Brachionus</taxon>
    </lineage>
</organism>
<proteinExistence type="predicted"/>
<dbReference type="EMBL" id="REGN01007101">
    <property type="protein sequence ID" value="RNA07284.1"/>
    <property type="molecule type" value="Genomic_DNA"/>
</dbReference>
<protein>
    <recommendedName>
        <fullName evidence="2">Chitin-binding type-2 domain-containing protein</fullName>
    </recommendedName>
</protein>
<name>A0A3M7Q7X7_BRAPC</name>
<dbReference type="Proteomes" id="UP000276133">
    <property type="component" value="Unassembled WGS sequence"/>
</dbReference>
<feature type="chain" id="PRO_5018135634" description="Chitin-binding type-2 domain-containing protein" evidence="1">
    <location>
        <begin position="20"/>
        <end position="175"/>
    </location>
</feature>
<comment type="caution">
    <text evidence="3">The sequence shown here is derived from an EMBL/GenBank/DDBJ whole genome shotgun (WGS) entry which is preliminary data.</text>
</comment>
<feature type="domain" description="Chitin-binding type-2" evidence="2">
    <location>
        <begin position="108"/>
        <end position="170"/>
    </location>
</feature>
<evidence type="ECO:0000256" key="1">
    <source>
        <dbReference type="SAM" id="SignalP"/>
    </source>
</evidence>
<accession>A0A3M7Q7X7</accession>
<gene>
    <name evidence="3" type="ORF">BpHYR1_033790</name>
</gene>
<dbReference type="PROSITE" id="PS50940">
    <property type="entry name" value="CHIT_BIND_II"/>
    <property type="match status" value="1"/>
</dbReference>
<dbReference type="OrthoDB" id="10143772at2759"/>
<sequence>MIHKTSILVFGTFILIIEAQFWRNDKIVRPWELNFNQITGLGTLIASKIDLPPKQPSKNDPNTVQEFNLNLNKPESIVSRPSNPYRIQQHTITNTGESIIENLVGGIDFDCSTRPTGHWRDSNYCDIFHACVFGHQKKTYSCPYVGEYTYFDDLTHKCEFLRANPSACRSKIFFH</sequence>
<feature type="signal peptide" evidence="1">
    <location>
        <begin position="1"/>
        <end position="19"/>
    </location>
</feature>
<evidence type="ECO:0000313" key="3">
    <source>
        <dbReference type="EMBL" id="RNA07284.1"/>
    </source>
</evidence>